<sequence length="189" mass="20028">MAFLGGGNNNASKEKPVATTHFDTLISSKSEIIGDLHFSGGLHIDGKVYGNIVAEDDSKSILRISEKGAVEGEISAPHVVVNGAVTGDIHACEHLELASKAIVNGDVYYNTIEMIMGSQVNGALRQEYRAAATGERPQMPKKTTKARPKQPEVQEAPKALSGETFPKLTQDAKNASASPATNKKAAETK</sequence>
<evidence type="ECO:0000256" key="1">
    <source>
        <dbReference type="ARBA" id="ARBA00044755"/>
    </source>
</evidence>
<gene>
    <name evidence="3" type="ORF">SAMN05421831_11111</name>
</gene>
<dbReference type="Proteomes" id="UP000242999">
    <property type="component" value="Unassembled WGS sequence"/>
</dbReference>
<dbReference type="OrthoDB" id="5294247at2"/>
<dbReference type="EMBL" id="FNYH01000011">
    <property type="protein sequence ID" value="SEI81284.1"/>
    <property type="molecule type" value="Genomic_DNA"/>
</dbReference>
<reference evidence="4" key="1">
    <citation type="submission" date="2016-10" db="EMBL/GenBank/DDBJ databases">
        <authorList>
            <person name="Varghese N."/>
            <person name="Submissions S."/>
        </authorList>
    </citation>
    <scope>NUCLEOTIDE SEQUENCE [LARGE SCALE GENOMIC DNA]</scope>
    <source>
        <strain evidence="4">DSM 7165</strain>
    </source>
</reference>
<dbReference type="RefSeq" id="WP_093311320.1">
    <property type="nucleotide sequence ID" value="NZ_FNYH01000011.1"/>
</dbReference>
<organism evidence="3 4">
    <name type="scientific">Allopseudospirillum japonicum</name>
    <dbReference type="NCBI Taxonomy" id="64971"/>
    <lineage>
        <taxon>Bacteria</taxon>
        <taxon>Pseudomonadati</taxon>
        <taxon>Pseudomonadota</taxon>
        <taxon>Gammaproteobacteria</taxon>
        <taxon>Oceanospirillales</taxon>
        <taxon>Oceanospirillaceae</taxon>
        <taxon>Allopseudospirillum</taxon>
    </lineage>
</organism>
<evidence type="ECO:0000313" key="3">
    <source>
        <dbReference type="EMBL" id="SEI81284.1"/>
    </source>
</evidence>
<dbReference type="InterPro" id="IPR007607">
    <property type="entry name" value="BacA/B"/>
</dbReference>
<comment type="similarity">
    <text evidence="1">Belongs to the bactofilin family.</text>
</comment>
<name>A0A1H6TSW6_9GAMM</name>
<protein>
    <submittedName>
        <fullName evidence="3">Protein CcmA, bactofilin family</fullName>
    </submittedName>
</protein>
<dbReference type="PANTHER" id="PTHR35024">
    <property type="entry name" value="HYPOTHETICAL CYTOSOLIC PROTEIN"/>
    <property type="match status" value="1"/>
</dbReference>
<keyword evidence="4" id="KW-1185">Reference proteome</keyword>
<evidence type="ECO:0000313" key="4">
    <source>
        <dbReference type="Proteomes" id="UP000242999"/>
    </source>
</evidence>
<feature type="region of interest" description="Disordered" evidence="2">
    <location>
        <begin position="131"/>
        <end position="189"/>
    </location>
</feature>
<proteinExistence type="inferred from homology"/>
<feature type="compositionally biased region" description="Polar residues" evidence="2">
    <location>
        <begin position="171"/>
        <end position="181"/>
    </location>
</feature>
<dbReference type="AlphaFoldDB" id="A0A1H6TSW6"/>
<dbReference type="PANTHER" id="PTHR35024:SF4">
    <property type="entry name" value="POLYMER-FORMING CYTOSKELETAL PROTEIN"/>
    <property type="match status" value="1"/>
</dbReference>
<evidence type="ECO:0000256" key="2">
    <source>
        <dbReference type="SAM" id="MobiDB-lite"/>
    </source>
</evidence>
<dbReference type="Pfam" id="PF04519">
    <property type="entry name" value="Bactofilin"/>
    <property type="match status" value="1"/>
</dbReference>
<accession>A0A1H6TSW6</accession>
<dbReference type="STRING" id="64971.SAMN05421831_11111"/>